<proteinExistence type="predicted"/>
<dbReference type="Proteomes" id="UP000030185">
    <property type="component" value="Unassembled WGS sequence"/>
</dbReference>
<dbReference type="EMBL" id="BBLT01000007">
    <property type="protein sequence ID" value="GAL86237.1"/>
    <property type="molecule type" value="Genomic_DNA"/>
</dbReference>
<dbReference type="AlphaFoldDB" id="A0A098LIN8"/>
<evidence type="ECO:0000313" key="2">
    <source>
        <dbReference type="Proteomes" id="UP000030185"/>
    </source>
</evidence>
<comment type="caution">
    <text evidence="1">The sequence shown here is derived from an EMBL/GenBank/DDBJ whole genome shotgun (WGS) entry which is preliminary data.</text>
</comment>
<reference evidence="1 2" key="1">
    <citation type="submission" date="2014-09" db="EMBL/GenBank/DDBJ databases">
        <title>Sporocytophaga myxococcoides PG-01 genome sequencing.</title>
        <authorList>
            <person name="Liu L."/>
            <person name="Gao P.J."/>
            <person name="Chen G.J."/>
            <person name="Wang L.S."/>
        </authorList>
    </citation>
    <scope>NUCLEOTIDE SEQUENCE [LARGE SCALE GENOMIC DNA]</scope>
    <source>
        <strain evidence="1 2">PG-01</strain>
    </source>
</reference>
<protein>
    <submittedName>
        <fullName evidence="1">Uncharacterized protein</fullName>
    </submittedName>
</protein>
<evidence type="ECO:0000313" key="1">
    <source>
        <dbReference type="EMBL" id="GAL86237.1"/>
    </source>
</evidence>
<organism evidence="1 2">
    <name type="scientific">Sporocytophaga myxococcoides</name>
    <dbReference type="NCBI Taxonomy" id="153721"/>
    <lineage>
        <taxon>Bacteria</taxon>
        <taxon>Pseudomonadati</taxon>
        <taxon>Bacteroidota</taxon>
        <taxon>Cytophagia</taxon>
        <taxon>Cytophagales</taxon>
        <taxon>Cytophagaceae</taxon>
        <taxon>Sporocytophaga</taxon>
    </lineage>
</organism>
<accession>A0A098LIN8</accession>
<gene>
    <name evidence="1" type="ORF">MYP_3466</name>
</gene>
<sequence length="99" mass="11663">MKIKRESGSQSETPIDDLEKILKKLLKTRKDLRFDLSGLLSVIKARETAICEAVSLFINAMRIICIKVFYNNLAIFFNNFQYKWKVDKKSQFDPFKRNI</sequence>
<name>A0A098LIN8_9BACT</name>
<keyword evidence="2" id="KW-1185">Reference proteome</keyword>